<dbReference type="Gene3D" id="3.10.20.310">
    <property type="entry name" value="membrane protein fhac"/>
    <property type="match status" value="1"/>
</dbReference>
<dbReference type="Proteomes" id="UP000197090">
    <property type="component" value="Unassembled WGS sequence"/>
</dbReference>
<evidence type="ECO:0000256" key="2">
    <source>
        <dbReference type="ARBA" id="ARBA00022692"/>
    </source>
</evidence>
<evidence type="ECO:0000259" key="6">
    <source>
        <dbReference type="Pfam" id="PF03865"/>
    </source>
</evidence>
<feature type="domain" description="Haemolysin activator HlyB C-terminal" evidence="6">
    <location>
        <begin position="218"/>
        <end position="531"/>
    </location>
</feature>
<keyword evidence="1" id="KW-0472">Membrane</keyword>
<keyword evidence="3" id="KW-0998">Cell outer membrane</keyword>
<dbReference type="Pfam" id="PF03865">
    <property type="entry name" value="ShlB"/>
    <property type="match status" value="1"/>
</dbReference>
<proteinExistence type="predicted"/>
<evidence type="ECO:0000256" key="1">
    <source>
        <dbReference type="ARBA" id="ARBA00022452"/>
    </source>
</evidence>
<evidence type="ECO:0000256" key="5">
    <source>
        <dbReference type="SAM" id="SignalP"/>
    </source>
</evidence>
<dbReference type="InterPro" id="IPR027282">
    <property type="entry name" value="TPS"/>
</dbReference>
<dbReference type="PANTHER" id="PTHR34597">
    <property type="entry name" value="SLR1661 PROTEIN"/>
    <property type="match status" value="1"/>
</dbReference>
<dbReference type="GO" id="GO:0098046">
    <property type="term" value="C:type V protein secretion system complex"/>
    <property type="evidence" value="ECO:0007669"/>
    <property type="project" value="TreeGrafter"/>
</dbReference>
<keyword evidence="5" id="KW-0732">Signal</keyword>
<evidence type="ECO:0000259" key="7">
    <source>
        <dbReference type="Pfam" id="PF08479"/>
    </source>
</evidence>
<organism evidence="9 10">
    <name type="scientific">Stenotrophomonas maltophilia</name>
    <name type="common">Pseudomonas maltophilia</name>
    <name type="synonym">Xanthomonas maltophilia</name>
    <dbReference type="NCBI Taxonomy" id="40324"/>
    <lineage>
        <taxon>Bacteria</taxon>
        <taxon>Pseudomonadati</taxon>
        <taxon>Pseudomonadota</taxon>
        <taxon>Gammaproteobacteria</taxon>
        <taxon>Lysobacterales</taxon>
        <taxon>Lysobacteraceae</taxon>
        <taxon>Stenotrophomonas</taxon>
        <taxon>Stenotrophomonas maltophilia group</taxon>
    </lineage>
</organism>
<dbReference type="InterPro" id="IPR005565">
    <property type="entry name" value="Hemolysn_activator_HlyB_C"/>
</dbReference>
<evidence type="ECO:0000313" key="10">
    <source>
        <dbReference type="Proteomes" id="UP000197090"/>
    </source>
</evidence>
<dbReference type="PIRSF" id="PIRSF029745">
    <property type="entry name" value="FhaC"/>
    <property type="match status" value="1"/>
</dbReference>
<keyword evidence="1" id="KW-1134">Transmembrane beta strand</keyword>
<feature type="signal peptide" evidence="5">
    <location>
        <begin position="1"/>
        <end position="27"/>
    </location>
</feature>
<dbReference type="GO" id="GO:0046819">
    <property type="term" value="P:protein secretion by the type V secretion system"/>
    <property type="evidence" value="ECO:0007669"/>
    <property type="project" value="TreeGrafter"/>
</dbReference>
<dbReference type="PANTHER" id="PTHR34597:SF3">
    <property type="entry name" value="OUTER MEMBRANE TRANSPORTER CDIB"/>
    <property type="match status" value="1"/>
</dbReference>
<dbReference type="Pfam" id="PF17287">
    <property type="entry name" value="POTRA_3"/>
    <property type="match status" value="1"/>
</dbReference>
<evidence type="ECO:0000256" key="4">
    <source>
        <dbReference type="SAM" id="MobiDB-lite"/>
    </source>
</evidence>
<sequence length="569" mass="61965">MGNRKAGFSMRAVLGTAGLLLIGVVHAQSASPSFAEQQELRERAEREAREREQRQALPDVSREQPAAATDLHSLALPDEEPCFTLQQLQLDGAHLAQFAFLQRYLDRYRGRCVGQQGIALIVRRASDLALAKGYVTTRIGLPEQSLGSGTLRLQLVPGVIRQIRFNAEEVPDSMWKSAFPARPGDVLNLRALEQGLEQLKRVPSQDVNMELVPGEGPGESDVVISIRHGKRWRASVSLDDAGSRATGKQQVGATAWVDNLARVNDLLSVGVSSDGSADKGRGTHGFNASWSVPVGNWRFSTSTYSSRYKQTIASNADTFASTGTSSNVDLAVERLLVRGQSYRSGIELRVAQRSSHSYVEGVEIEGQRRRTTSVELALLHRQYLGRVQADIRLAHRRGVPWLGGDDDAVGRDDLAPTFRYGLTTLDIGAGGALTSGPRPLAWNTALRYQWSKDTLYGSEFISVGGRYTVNGFDGEVPLGGSRGGYWRNSISWMAQRAIAPYAGIDIGHIERDDRQGIGGGTLSGAHLGARGELGGLAWDGFVGVPMSRPAWLKHEARGHVIGFRASWQF</sequence>
<feature type="region of interest" description="Disordered" evidence="4">
    <location>
        <begin position="35"/>
        <end position="65"/>
    </location>
</feature>
<gene>
    <name evidence="9" type="ORF">CEE63_11025</name>
</gene>
<protein>
    <submittedName>
        <fullName evidence="9">Two-partner secretion system protein</fullName>
    </submittedName>
</protein>
<dbReference type="InterPro" id="IPR013686">
    <property type="entry name" value="Polypept-transport_assoc_ShlB"/>
</dbReference>
<dbReference type="InterPro" id="IPR035251">
    <property type="entry name" value="ShlB_POTRA"/>
</dbReference>
<accession>A0A246I6C9</accession>
<feature type="chain" id="PRO_5013123136" evidence="5">
    <location>
        <begin position="28"/>
        <end position="569"/>
    </location>
</feature>
<dbReference type="Pfam" id="PF08479">
    <property type="entry name" value="POTRA_2"/>
    <property type="match status" value="1"/>
</dbReference>
<reference evidence="9 10" key="1">
    <citation type="submission" date="2017-06" db="EMBL/GenBank/DDBJ databases">
        <authorList>
            <person name="Kim H.J."/>
            <person name="Triplett B.A."/>
        </authorList>
    </citation>
    <scope>NUCLEOTIDE SEQUENCE [LARGE SCALE GENOMIC DNA]</scope>
    <source>
        <strain evidence="9 10">594</strain>
    </source>
</reference>
<evidence type="ECO:0000259" key="8">
    <source>
        <dbReference type="Pfam" id="PF17287"/>
    </source>
</evidence>
<feature type="domain" description="Polypeptide-transport-associated ShlB-type" evidence="7">
    <location>
        <begin position="83"/>
        <end position="158"/>
    </location>
</feature>
<dbReference type="Gene3D" id="2.40.160.50">
    <property type="entry name" value="membrane protein fhac: a member of the omp85/tpsb transporter family"/>
    <property type="match status" value="1"/>
</dbReference>
<dbReference type="EMBL" id="NIVX01000071">
    <property type="protein sequence ID" value="OWQ74306.1"/>
    <property type="molecule type" value="Genomic_DNA"/>
</dbReference>
<evidence type="ECO:0000256" key="3">
    <source>
        <dbReference type="ARBA" id="ARBA00023237"/>
    </source>
</evidence>
<feature type="compositionally biased region" description="Basic and acidic residues" evidence="4">
    <location>
        <begin position="38"/>
        <end position="54"/>
    </location>
</feature>
<dbReference type="GO" id="GO:0008320">
    <property type="term" value="F:protein transmembrane transporter activity"/>
    <property type="evidence" value="ECO:0007669"/>
    <property type="project" value="TreeGrafter"/>
</dbReference>
<comment type="caution">
    <text evidence="9">The sequence shown here is derived from an EMBL/GenBank/DDBJ whole genome shotgun (WGS) entry which is preliminary data.</text>
</comment>
<feature type="domain" description="ShlB POTRA" evidence="8">
    <location>
        <begin position="160"/>
        <end position="213"/>
    </location>
</feature>
<dbReference type="AlphaFoldDB" id="A0A246I6C9"/>
<name>A0A246I6C9_STEMA</name>
<keyword evidence="2" id="KW-0812">Transmembrane</keyword>
<evidence type="ECO:0000313" key="9">
    <source>
        <dbReference type="EMBL" id="OWQ74306.1"/>
    </source>
</evidence>
<dbReference type="InterPro" id="IPR051544">
    <property type="entry name" value="TPS_OM_transporter"/>
</dbReference>